<evidence type="ECO:0000256" key="11">
    <source>
        <dbReference type="PIRSR" id="PIRSR016408-1"/>
    </source>
</evidence>
<dbReference type="VEuPathDB" id="MicrosporidiaDB:AEWQ_010450"/>
<dbReference type="SMR" id="M1K9P8"/>
<comment type="function">
    <text evidence="10">Catalyzes the conversion of GlcNAc-6-P into GlcNAc-1-P during the synthesis of uridine diphosphate/UDP-GlcNAc, which is a biosynthetic precursor of chitin and also supplies the amino sugars for N-linked oligosaccharides of glycoproteins.</text>
</comment>
<dbReference type="GO" id="GO:0005975">
    <property type="term" value="P:carbohydrate metabolic process"/>
    <property type="evidence" value="ECO:0007669"/>
    <property type="project" value="InterPro"/>
</dbReference>
<dbReference type="EMBL" id="KC513612">
    <property type="protein sequence ID" value="AGE96022.1"/>
    <property type="molecule type" value="Genomic_DNA"/>
</dbReference>
<evidence type="ECO:0000256" key="3">
    <source>
        <dbReference type="ARBA" id="ARBA00010231"/>
    </source>
</evidence>
<dbReference type="InterPro" id="IPR049022">
    <property type="entry name" value="AMG1_III"/>
</dbReference>
<evidence type="ECO:0000256" key="12">
    <source>
        <dbReference type="PIRSR" id="PIRSR016408-2"/>
    </source>
</evidence>
<feature type="binding site" evidence="13">
    <location>
        <position position="278"/>
    </location>
    <ligand>
        <name>Mg(2+)</name>
        <dbReference type="ChEBI" id="CHEBI:18420"/>
    </ligand>
</feature>
<evidence type="ECO:0000256" key="8">
    <source>
        <dbReference type="ARBA" id="ARBA00031926"/>
    </source>
</evidence>
<evidence type="ECO:0000256" key="4">
    <source>
        <dbReference type="ARBA" id="ARBA00012731"/>
    </source>
</evidence>
<dbReference type="UniPathway" id="UPA00113">
    <property type="reaction ID" value="UER00530"/>
</dbReference>
<keyword evidence="6 10" id="KW-0460">Magnesium</keyword>
<dbReference type="VEuPathDB" id="MicrosporidiaDB:AEWD_010480"/>
<proteinExistence type="inferred from homology"/>
<feature type="binding site" evidence="13">
    <location>
        <position position="282"/>
    </location>
    <ligand>
        <name>Mg(2+)</name>
        <dbReference type="ChEBI" id="CHEBI:18420"/>
    </ligand>
</feature>
<gene>
    <name evidence="19" type="ORF">ECU01_0650</name>
</gene>
<dbReference type="Pfam" id="PF00408">
    <property type="entry name" value="PGM_PMM_IV"/>
    <property type="match status" value="1"/>
</dbReference>
<feature type="binding site" evidence="12">
    <location>
        <begin position="369"/>
        <end position="371"/>
    </location>
    <ligand>
        <name>substrate</name>
    </ligand>
</feature>
<sequence>MDNALIADENLKKPSKPAYYGTAGYRSKTSDLNNILCRASLIAYLRSTTFAGKIIGVMITASHNPVEYNGIKIIDHNGDMLDEVWEEYSDRIVNCDDEKLAREMKKILRSCSNQSELGEGVRGHVVLGRDTRDSGERLCNNIRSVLGKLNCTVDDYGVVTTPELHFLVRKCNTENRVVDKAEYMKNIAHNFNSLSSITKGNLRMMIDTANGVADMKLKELDGMLDGKLNYEVLNDPKGILNLDCGADFVKTKKRAPRLEALSSSGFSQAANRICASFDGDVDRLIFFTGPKDTEIFDGDSQAVFLALYIRSLLDRIESRLSIGVVLSYYSNNAAVDVLPPESFKVVMAQTGVKNFVSAAREFDVGIYFEPNGHGSVCFSQACIDEIEKGSTKSHAILKILANLFDPCIGDALANFVIFKALMGSADDLRKFRENPSRLLTVKIVDKNSIKVDQKNQVIEPKELQDKIDVEALSLGGRSFVRPSGTEDVVRVYAECPSEADADLLCLKVAQHVYDMCNGIGDHPEIDYTSK</sequence>
<name>M1K9P8_ENCCN</name>
<feature type="binding site" evidence="12">
    <location>
        <begin position="481"/>
        <end position="485"/>
    </location>
    <ligand>
        <name>substrate</name>
    </ligand>
</feature>
<dbReference type="InterPro" id="IPR016066">
    <property type="entry name" value="A-D-PHexomutase_CS"/>
</dbReference>
<dbReference type="AlphaFoldDB" id="M1K9P8"/>
<dbReference type="InterPro" id="IPR005844">
    <property type="entry name" value="A-D-PHexomutase_a/b/a-I"/>
</dbReference>
<feature type="domain" description="Alpha-D-phosphohexomutase alpha/beta/alpha" evidence="16">
    <location>
        <begin position="55"/>
        <end position="83"/>
    </location>
</feature>
<dbReference type="Gene3D" id="3.30.310.50">
    <property type="entry name" value="Alpha-D-phosphohexomutase, C-terminal domain"/>
    <property type="match status" value="1"/>
</dbReference>
<dbReference type="OMA" id="WEAYATK"/>
<evidence type="ECO:0000259" key="18">
    <source>
        <dbReference type="Pfam" id="PF21404"/>
    </source>
</evidence>
<evidence type="ECO:0000256" key="10">
    <source>
        <dbReference type="PIRNR" id="PIRNR016408"/>
    </source>
</evidence>
<dbReference type="SUPFAM" id="SSF55957">
    <property type="entry name" value="Phosphoglucomutase, C-terminal domain"/>
    <property type="match status" value="1"/>
</dbReference>
<dbReference type="PANTHER" id="PTHR45955:SF1">
    <property type="entry name" value="PHOSPHOACETYLGLUCOSAMINE MUTASE"/>
    <property type="match status" value="1"/>
</dbReference>
<comment type="pathway">
    <text evidence="2 10">Nucleotide-sugar biosynthesis; UDP-N-acetyl-alpha-D-glucosamine biosynthesis; N-acetyl-alpha-D-glucosamine 1-phosphate from alpha-D-glucosamine 6-phosphate (route I): step 2/2.</text>
</comment>
<dbReference type="PROSITE" id="PS00710">
    <property type="entry name" value="PGM_PMM"/>
    <property type="match status" value="1"/>
</dbReference>
<dbReference type="GO" id="GO:0006048">
    <property type="term" value="P:UDP-N-acetylglucosamine biosynthetic process"/>
    <property type="evidence" value="ECO:0007669"/>
    <property type="project" value="UniProtKB-UniRule"/>
</dbReference>
<feature type="binding site" description="via phosphate group" evidence="13">
    <location>
        <position position="62"/>
    </location>
    <ligand>
        <name>Mg(2+)</name>
        <dbReference type="ChEBI" id="CHEBI:18420"/>
    </ligand>
</feature>
<protein>
    <recommendedName>
        <fullName evidence="4 10">Phosphoacetylglucosamine mutase</fullName>
        <shortName evidence="10">PAGM</shortName>
        <ecNumber evidence="4 10">5.4.2.3</ecNumber>
    </recommendedName>
    <alternativeName>
        <fullName evidence="9 10">Acetylglucosamine phosphomutase</fullName>
    </alternativeName>
    <alternativeName>
        <fullName evidence="8 10">N-acetylglucosamine-phosphate mutase</fullName>
    </alternativeName>
</protein>
<evidence type="ECO:0000256" key="13">
    <source>
        <dbReference type="PIRSR" id="PIRSR016408-3"/>
    </source>
</evidence>
<comment type="similarity">
    <text evidence="3 10 14">Belongs to the phosphohexose mutase family.</text>
</comment>
<dbReference type="InterPro" id="IPR036900">
    <property type="entry name" value="A-D-PHexomutase_C_sf"/>
</dbReference>
<dbReference type="EC" id="5.4.2.3" evidence="4 10"/>
<dbReference type="InterPro" id="IPR016055">
    <property type="entry name" value="A-D-PHexomutase_a/b/a-I/II/III"/>
</dbReference>
<accession>M1K9P8</accession>
<feature type="active site" description="Phosphoserine intermediate" evidence="11">
    <location>
        <position position="62"/>
    </location>
</feature>
<dbReference type="FunFam" id="3.40.120.10:FF:000013">
    <property type="entry name" value="Phosphoacetylglucosamine mutase"/>
    <property type="match status" value="1"/>
</dbReference>
<evidence type="ECO:0000313" key="19">
    <source>
        <dbReference type="EMBL" id="AGE96022.1"/>
    </source>
</evidence>
<feature type="binding site" evidence="12">
    <location>
        <position position="490"/>
    </location>
    <ligand>
        <name>substrate</name>
    </ligand>
</feature>
<feature type="domain" description="Phosphoacetylglucosamine mutase AMG1" evidence="18">
    <location>
        <begin position="297"/>
        <end position="422"/>
    </location>
</feature>
<dbReference type="SUPFAM" id="SSF53738">
    <property type="entry name" value="Phosphoglucomutase, first 3 domains"/>
    <property type="match status" value="4"/>
</dbReference>
<dbReference type="Gene3D" id="3.40.120.10">
    <property type="entry name" value="Alpha-D-Glucose-1,6-Bisphosphate, subunit A, domain 3"/>
    <property type="match status" value="3"/>
</dbReference>
<dbReference type="PANTHER" id="PTHR45955">
    <property type="entry name" value="PHOSPHOACETYLGLUCOSAMINE MUTASE"/>
    <property type="match status" value="1"/>
</dbReference>
<evidence type="ECO:0000256" key="7">
    <source>
        <dbReference type="ARBA" id="ARBA00023235"/>
    </source>
</evidence>
<dbReference type="Pfam" id="PF02879">
    <property type="entry name" value="PGM_PMM_II"/>
    <property type="match status" value="1"/>
</dbReference>
<evidence type="ECO:0000256" key="9">
    <source>
        <dbReference type="ARBA" id="ARBA00032065"/>
    </source>
</evidence>
<dbReference type="GO" id="GO:0004610">
    <property type="term" value="F:phosphoacetylglucosamine mutase activity"/>
    <property type="evidence" value="ECO:0007669"/>
    <property type="project" value="UniProtKB-UniRule"/>
</dbReference>
<dbReference type="Pfam" id="PF02878">
    <property type="entry name" value="PGM_PMM_I"/>
    <property type="match status" value="2"/>
</dbReference>
<evidence type="ECO:0000256" key="2">
    <source>
        <dbReference type="ARBA" id="ARBA00004865"/>
    </source>
</evidence>
<dbReference type="InterPro" id="IPR005843">
    <property type="entry name" value="A-D-PHexomutase_C"/>
</dbReference>
<feature type="binding site" evidence="13">
    <location>
        <position position="280"/>
    </location>
    <ligand>
        <name>Mg(2+)</name>
        <dbReference type="ChEBI" id="CHEBI:18420"/>
    </ligand>
</feature>
<evidence type="ECO:0000256" key="6">
    <source>
        <dbReference type="ARBA" id="ARBA00022842"/>
    </source>
</evidence>
<evidence type="ECO:0000259" key="16">
    <source>
        <dbReference type="Pfam" id="PF02878"/>
    </source>
</evidence>
<dbReference type="InterPro" id="IPR016657">
    <property type="entry name" value="PAGM"/>
</dbReference>
<evidence type="ECO:0000259" key="17">
    <source>
        <dbReference type="Pfam" id="PF02879"/>
    </source>
</evidence>
<comment type="cofactor">
    <cofactor evidence="10 13">
        <name>Mg(2+)</name>
        <dbReference type="ChEBI" id="CHEBI:18420"/>
    </cofactor>
    <text evidence="10 13">Binds 1 Mg(2+) ion per subunit.</text>
</comment>
<dbReference type="Pfam" id="PF21404">
    <property type="entry name" value="AMG1_III"/>
    <property type="match status" value="1"/>
</dbReference>
<feature type="domain" description="Alpha-D-phosphohexomutase C-terminal" evidence="15">
    <location>
        <begin position="460"/>
        <end position="509"/>
    </location>
</feature>
<dbReference type="VEuPathDB" id="MicrosporidiaDB:AEWR_010480"/>
<feature type="domain" description="Alpha-D-phosphohexomutase alpha/beta/alpha" evidence="16">
    <location>
        <begin position="120"/>
        <end position="177"/>
    </location>
</feature>
<reference evidence="19" key="1">
    <citation type="journal article" date="2013" name="Eukaryot. Cell">
        <title>Extremely Reduced Levels of Heterozygosity in the Vertebrate Pathogen Encephalitozoon cuniculi.</title>
        <authorList>
            <person name="Selman M."/>
            <person name="Sak B."/>
            <person name="Kvac M."/>
            <person name="Farinelli L."/>
            <person name="Weiss L.M."/>
            <person name="Corradi N."/>
        </authorList>
    </citation>
    <scope>NUCLEOTIDE SEQUENCE</scope>
</reference>
<evidence type="ECO:0000256" key="5">
    <source>
        <dbReference type="ARBA" id="ARBA00022723"/>
    </source>
</evidence>
<keyword evidence="7 10" id="KW-0413">Isomerase</keyword>
<dbReference type="InterPro" id="IPR005845">
    <property type="entry name" value="A-D-PHexomutase_a/b/a-II"/>
</dbReference>
<organism evidence="19">
    <name type="scientific">Encephalitozoon cuniculi</name>
    <name type="common">Microsporidian parasite</name>
    <dbReference type="NCBI Taxonomy" id="6035"/>
    <lineage>
        <taxon>Eukaryota</taxon>
        <taxon>Fungi</taxon>
        <taxon>Fungi incertae sedis</taxon>
        <taxon>Microsporidia</taxon>
        <taxon>Unikaryonidae</taxon>
        <taxon>Encephalitozoon</taxon>
    </lineage>
</organism>
<evidence type="ECO:0000256" key="14">
    <source>
        <dbReference type="RuleBase" id="RU004326"/>
    </source>
</evidence>
<keyword evidence="5 10" id="KW-0479">Metal-binding</keyword>
<dbReference type="PIRSF" id="PIRSF016408">
    <property type="entry name" value="PAGM"/>
    <property type="match status" value="1"/>
</dbReference>
<evidence type="ECO:0000256" key="1">
    <source>
        <dbReference type="ARBA" id="ARBA00000558"/>
    </source>
</evidence>
<comment type="catalytic activity">
    <reaction evidence="1 10">
        <text>N-acetyl-alpha-D-glucosamine 1-phosphate = N-acetyl-D-glucosamine 6-phosphate</text>
        <dbReference type="Rhea" id="RHEA:23804"/>
        <dbReference type="ChEBI" id="CHEBI:57513"/>
        <dbReference type="ChEBI" id="CHEBI:57776"/>
        <dbReference type="EC" id="5.4.2.3"/>
    </reaction>
</comment>
<feature type="domain" description="Alpha-D-phosphohexomutase alpha/beta/alpha" evidence="17">
    <location>
        <begin position="182"/>
        <end position="289"/>
    </location>
</feature>
<dbReference type="CDD" id="cd03086">
    <property type="entry name" value="PGM3"/>
    <property type="match status" value="1"/>
</dbReference>
<dbReference type="GO" id="GO:0000287">
    <property type="term" value="F:magnesium ion binding"/>
    <property type="evidence" value="ECO:0007669"/>
    <property type="project" value="InterPro"/>
</dbReference>
<dbReference type="VEuPathDB" id="MicrosporidiaDB:ECU01_0650"/>
<evidence type="ECO:0000259" key="15">
    <source>
        <dbReference type="Pfam" id="PF00408"/>
    </source>
</evidence>
<dbReference type="VEuPathDB" id="MicrosporidiaDB:M970_010480"/>